<dbReference type="InterPro" id="IPR029510">
    <property type="entry name" value="Ald_DH_CS_GLU"/>
</dbReference>
<evidence type="ECO:0000256" key="1">
    <source>
        <dbReference type="ARBA" id="ARBA00009986"/>
    </source>
</evidence>
<dbReference type="SUPFAM" id="SSF53720">
    <property type="entry name" value="ALDH-like"/>
    <property type="match status" value="1"/>
</dbReference>
<evidence type="ECO:0000256" key="8">
    <source>
        <dbReference type="RuleBase" id="RU003345"/>
    </source>
</evidence>
<proteinExistence type="inferred from homology"/>
<dbReference type="GO" id="GO:0004029">
    <property type="term" value="F:aldehyde dehydrogenase (NAD+) activity"/>
    <property type="evidence" value="ECO:0007669"/>
    <property type="project" value="UniProtKB-EC"/>
</dbReference>
<evidence type="ECO:0000256" key="6">
    <source>
        <dbReference type="ARBA" id="ARBA00049194"/>
    </source>
</evidence>
<dbReference type="FunFam" id="3.40.309.10:FF:000065">
    <property type="entry name" value="Aldehyde dehydrogenase3"/>
    <property type="match status" value="1"/>
</dbReference>
<feature type="active site" evidence="7">
    <location>
        <position position="268"/>
    </location>
</feature>
<sequence length="501" mass="54871">MASQSNGSSDCFNKLPEIKFTKLFINGEFVDSVSGKTFETIDPRTGEVTASVAEGEKEDIDKAVKAARHAFEEGPWPRMSGYARGRIMMKFADLIEENIEELAALDTIDAGKLFGWGKVIDIPSAAKLLRYYAGAADKIHGEVLKMSRELHGYTLREPIGVVGHIIPWNFPTSMFFMKVSPALAAGCTMVVKPAEQTPLSALYYCHLAKKAGIPDGVINVVTGFGRTAGAALTSHMDVDKISFTGSTEVGRLVMQAAATSNLKQVSLELGGKSPILIFDDADVDTAVDLALFGVLYNKGEICVASSRVYVQEGIYGKFVKKLEEKAKEWTVGDPFDPTSRVGPQIDKQQFNKILSYIEHGKREGATLLTGGKPLGRKGYFLQPTVFTDVKEDMLIARDEIFGPVMSLMKFKTIDEAIKCANNTRYGLAAGIVTKNIDVANTVSRSIRAGIIWINCYFGFDNDCPYGGYKMSGFERDLGLEALHKYLHVKSVVTPLHNSPWL</sequence>
<comment type="subunit">
    <text evidence="2">Homotetramer.</text>
</comment>
<organism evidence="10">
    <name type="scientific">Rhizophora mucronata</name>
    <name type="common">Asiatic mangrove</name>
    <dbReference type="NCBI Taxonomy" id="61149"/>
    <lineage>
        <taxon>Eukaryota</taxon>
        <taxon>Viridiplantae</taxon>
        <taxon>Streptophyta</taxon>
        <taxon>Embryophyta</taxon>
        <taxon>Tracheophyta</taxon>
        <taxon>Spermatophyta</taxon>
        <taxon>Magnoliopsida</taxon>
        <taxon>eudicotyledons</taxon>
        <taxon>Gunneridae</taxon>
        <taxon>Pentapetalae</taxon>
        <taxon>rosids</taxon>
        <taxon>fabids</taxon>
        <taxon>Malpighiales</taxon>
        <taxon>Rhizophoraceae</taxon>
        <taxon>Rhizophora</taxon>
    </lineage>
</organism>
<feature type="domain" description="Aldehyde dehydrogenase" evidence="9">
    <location>
        <begin position="29"/>
        <end position="491"/>
    </location>
</feature>
<reference evidence="10" key="1">
    <citation type="submission" date="2018-02" db="EMBL/GenBank/DDBJ databases">
        <title>Rhizophora mucronata_Transcriptome.</title>
        <authorList>
            <person name="Meera S.P."/>
            <person name="Sreeshan A."/>
            <person name="Augustine A."/>
        </authorList>
    </citation>
    <scope>NUCLEOTIDE SEQUENCE</scope>
    <source>
        <tissue evidence="10">Leaf</tissue>
    </source>
</reference>
<dbReference type="InterPro" id="IPR016162">
    <property type="entry name" value="Ald_DH_N"/>
</dbReference>
<dbReference type="InterPro" id="IPR016160">
    <property type="entry name" value="Ald_DH_CS_CYS"/>
</dbReference>
<keyword evidence="4" id="KW-0520">NAD</keyword>
<dbReference type="PROSITE" id="PS00687">
    <property type="entry name" value="ALDEHYDE_DEHYDR_GLU"/>
    <property type="match status" value="1"/>
</dbReference>
<accession>A0A2P2ILI0</accession>
<comment type="similarity">
    <text evidence="1 8">Belongs to the aldehyde dehydrogenase family.</text>
</comment>
<dbReference type="Pfam" id="PF00171">
    <property type="entry name" value="Aldedh"/>
    <property type="match status" value="1"/>
</dbReference>
<dbReference type="PANTHER" id="PTHR11699">
    <property type="entry name" value="ALDEHYDE DEHYDROGENASE-RELATED"/>
    <property type="match status" value="1"/>
</dbReference>
<dbReference type="EC" id="1.2.1.3" evidence="5"/>
<keyword evidence="3 8" id="KW-0560">Oxidoreductase</keyword>
<dbReference type="InterPro" id="IPR016161">
    <property type="entry name" value="Ald_DH/histidinol_DH"/>
</dbReference>
<dbReference type="PROSITE" id="PS00070">
    <property type="entry name" value="ALDEHYDE_DEHYDR_CYS"/>
    <property type="match status" value="1"/>
</dbReference>
<protein>
    <recommendedName>
        <fullName evidence="5">aldehyde dehydrogenase (NAD(+))</fullName>
        <ecNumber evidence="5">1.2.1.3</ecNumber>
    </recommendedName>
</protein>
<evidence type="ECO:0000256" key="5">
    <source>
        <dbReference type="ARBA" id="ARBA00024226"/>
    </source>
</evidence>
<dbReference type="InterPro" id="IPR016163">
    <property type="entry name" value="Ald_DH_C"/>
</dbReference>
<evidence type="ECO:0000256" key="7">
    <source>
        <dbReference type="PROSITE-ProRule" id="PRU10007"/>
    </source>
</evidence>
<evidence type="ECO:0000313" key="10">
    <source>
        <dbReference type="EMBL" id="MBW82087.1"/>
    </source>
</evidence>
<dbReference type="Gene3D" id="3.40.605.10">
    <property type="entry name" value="Aldehyde Dehydrogenase, Chain A, domain 1"/>
    <property type="match status" value="1"/>
</dbReference>
<comment type="catalytic activity">
    <reaction evidence="6">
        <text>an aldehyde + NAD(+) + H2O = a carboxylate + NADH + 2 H(+)</text>
        <dbReference type="Rhea" id="RHEA:16185"/>
        <dbReference type="ChEBI" id="CHEBI:15377"/>
        <dbReference type="ChEBI" id="CHEBI:15378"/>
        <dbReference type="ChEBI" id="CHEBI:17478"/>
        <dbReference type="ChEBI" id="CHEBI:29067"/>
        <dbReference type="ChEBI" id="CHEBI:57540"/>
        <dbReference type="ChEBI" id="CHEBI:57945"/>
        <dbReference type="EC" id="1.2.1.3"/>
    </reaction>
</comment>
<dbReference type="FunFam" id="3.40.605.10:FF:000011">
    <property type="entry name" value="ALD5p Mitochondrial aldehyde dehydrogenase"/>
    <property type="match status" value="1"/>
</dbReference>
<dbReference type="Gene3D" id="3.40.309.10">
    <property type="entry name" value="Aldehyde Dehydrogenase, Chain A, domain 2"/>
    <property type="match status" value="1"/>
</dbReference>
<evidence type="ECO:0000256" key="4">
    <source>
        <dbReference type="ARBA" id="ARBA00023027"/>
    </source>
</evidence>
<evidence type="ECO:0000259" key="9">
    <source>
        <dbReference type="Pfam" id="PF00171"/>
    </source>
</evidence>
<name>A0A2P2ILI0_RHIMU</name>
<dbReference type="AlphaFoldDB" id="A0A2P2ILI0"/>
<evidence type="ECO:0000256" key="2">
    <source>
        <dbReference type="ARBA" id="ARBA00011881"/>
    </source>
</evidence>
<dbReference type="EMBL" id="GGEC01001604">
    <property type="protein sequence ID" value="MBW82087.1"/>
    <property type="molecule type" value="Transcribed_RNA"/>
</dbReference>
<dbReference type="InterPro" id="IPR015590">
    <property type="entry name" value="Aldehyde_DH_dom"/>
</dbReference>
<evidence type="ECO:0000256" key="3">
    <source>
        <dbReference type="ARBA" id="ARBA00023002"/>
    </source>
</evidence>